<comment type="similarity">
    <text evidence="2 8">Belongs to the pantothenate synthetase family.</text>
</comment>
<dbReference type="Proteomes" id="UP000238442">
    <property type="component" value="Chromosome"/>
</dbReference>
<evidence type="ECO:0000256" key="6">
    <source>
        <dbReference type="ARBA" id="ARBA00022840"/>
    </source>
</evidence>
<dbReference type="InterPro" id="IPR003721">
    <property type="entry name" value="Pantoate_ligase"/>
</dbReference>
<accession>A0A2S0HW21</accession>
<dbReference type="AlphaFoldDB" id="A0A2S0HW21"/>
<feature type="binding site" evidence="8">
    <location>
        <begin position="149"/>
        <end position="152"/>
    </location>
    <ligand>
        <name>ATP</name>
        <dbReference type="ChEBI" id="CHEBI:30616"/>
    </ligand>
</feature>
<dbReference type="InterPro" id="IPR014729">
    <property type="entry name" value="Rossmann-like_a/b/a_fold"/>
</dbReference>
<dbReference type="NCBIfam" id="TIGR00018">
    <property type="entry name" value="panC"/>
    <property type="match status" value="1"/>
</dbReference>
<feature type="binding site" evidence="8">
    <location>
        <begin position="30"/>
        <end position="37"/>
    </location>
    <ligand>
        <name>ATP</name>
        <dbReference type="ChEBI" id="CHEBI:30616"/>
    </ligand>
</feature>
<comment type="miscellaneous">
    <text evidence="8">The reaction proceeds by a bi uni uni bi ping pong mechanism.</text>
</comment>
<feature type="binding site" evidence="8">
    <location>
        <position position="61"/>
    </location>
    <ligand>
        <name>beta-alanine</name>
        <dbReference type="ChEBI" id="CHEBI:57966"/>
    </ligand>
</feature>
<protein>
    <recommendedName>
        <fullName evidence="8">Pantothenate synthetase</fullName>
        <shortName evidence="8">PS</shortName>
        <ecNumber evidence="8">6.3.2.1</ecNumber>
    </recommendedName>
    <alternativeName>
        <fullName evidence="8">Pantoate--beta-alanine ligase</fullName>
    </alternativeName>
    <alternativeName>
        <fullName evidence="8">Pantoate-activating enzyme</fullName>
    </alternativeName>
</protein>
<dbReference type="NCBIfam" id="TIGR00125">
    <property type="entry name" value="cyt_tran_rel"/>
    <property type="match status" value="1"/>
</dbReference>
<dbReference type="PANTHER" id="PTHR21299">
    <property type="entry name" value="CYTIDYLATE KINASE/PANTOATE-BETA-ALANINE LIGASE"/>
    <property type="match status" value="1"/>
</dbReference>
<reference evidence="9 10" key="1">
    <citation type="submission" date="2018-02" db="EMBL/GenBank/DDBJ databases">
        <title>Genomic analysis of the strain RR4-38 isolated from a seawater recirculating aquaculture system.</title>
        <authorList>
            <person name="Kim Y.-S."/>
            <person name="Jang Y.H."/>
            <person name="Kim K.-H."/>
        </authorList>
    </citation>
    <scope>NUCLEOTIDE SEQUENCE [LARGE SCALE GENOMIC DNA]</scope>
    <source>
        <strain evidence="9 10">RR4-38</strain>
    </source>
</reference>
<dbReference type="Gene3D" id="3.30.1300.10">
    <property type="entry name" value="Pantoate-beta-alanine ligase, C-terminal domain"/>
    <property type="match status" value="1"/>
</dbReference>
<name>A0A2S0HW21_9FLAO</name>
<dbReference type="InterPro" id="IPR042176">
    <property type="entry name" value="Pantoate_ligase_C"/>
</dbReference>
<dbReference type="EMBL" id="CP027062">
    <property type="protein sequence ID" value="AVI50818.1"/>
    <property type="molecule type" value="Genomic_DNA"/>
</dbReference>
<keyword evidence="6 8" id="KW-0067">ATP-binding</keyword>
<dbReference type="RefSeq" id="WP_105215937.1">
    <property type="nucleotide sequence ID" value="NZ_CP027062.1"/>
</dbReference>
<comment type="function">
    <text evidence="8">Catalyzes the condensation of pantoate with beta-alanine in an ATP-dependent reaction via a pantoyl-adenylate intermediate.</text>
</comment>
<gene>
    <name evidence="8" type="primary">panC</name>
    <name evidence="9" type="ORF">C5O00_06380</name>
</gene>
<keyword evidence="8" id="KW-0963">Cytoplasm</keyword>
<dbReference type="GO" id="GO:0005524">
    <property type="term" value="F:ATP binding"/>
    <property type="evidence" value="ECO:0007669"/>
    <property type="project" value="UniProtKB-KW"/>
</dbReference>
<feature type="binding site" evidence="8">
    <location>
        <position position="155"/>
    </location>
    <ligand>
        <name>(R)-pantoate</name>
        <dbReference type="ChEBI" id="CHEBI:15980"/>
    </ligand>
</feature>
<evidence type="ECO:0000256" key="4">
    <source>
        <dbReference type="ARBA" id="ARBA00022655"/>
    </source>
</evidence>
<evidence type="ECO:0000256" key="8">
    <source>
        <dbReference type="HAMAP-Rule" id="MF_00158"/>
    </source>
</evidence>
<evidence type="ECO:0000313" key="9">
    <source>
        <dbReference type="EMBL" id="AVI50818.1"/>
    </source>
</evidence>
<dbReference type="Gene3D" id="3.40.50.620">
    <property type="entry name" value="HUPs"/>
    <property type="match status" value="1"/>
</dbReference>
<comment type="subcellular location">
    <subcellularLocation>
        <location evidence="8">Cytoplasm</location>
    </subcellularLocation>
</comment>
<comment type="pathway">
    <text evidence="1 8">Cofactor biosynthesis; (R)-pantothenate biosynthesis; (R)-pantothenate from (R)-pantoate and beta-alanine: step 1/1.</text>
</comment>
<dbReference type="InterPro" id="IPR004821">
    <property type="entry name" value="Cyt_trans-like"/>
</dbReference>
<comment type="subunit">
    <text evidence="8">Homodimer.</text>
</comment>
<dbReference type="GO" id="GO:0004592">
    <property type="term" value="F:pantoate-beta-alanine ligase activity"/>
    <property type="evidence" value="ECO:0007669"/>
    <property type="project" value="UniProtKB-UniRule"/>
</dbReference>
<dbReference type="UniPathway" id="UPA00028">
    <property type="reaction ID" value="UER00005"/>
</dbReference>
<sequence>MVVHTDKDSLSSDLLPRRKQNKKIGFVPTMGALHRGHLSLVEKALKENDSVVVSIYVNPTQFDNKEDLRKYPRLLDNDKELLQQVSGDILLYVPGNEDIYGEKVASKHFKYDGLEHQMEGAQRKGHFDGVGTILSILFEIVMPNKAYFGEKDFQQLQIVRKLVELQQIPVEIVGCPIVREKNGLAMSSRNKRLSEKEFEEAAFIFKTLQKVKRKFSATSIKKINEFVKEQFLQNEYLKLEYFEIANEQTLVPAKHKMKANNYRAFIAVHCGNVRLIDNVPLN</sequence>
<feature type="binding site" evidence="8">
    <location>
        <position position="178"/>
    </location>
    <ligand>
        <name>ATP</name>
        <dbReference type="ChEBI" id="CHEBI:30616"/>
    </ligand>
</feature>
<evidence type="ECO:0000256" key="1">
    <source>
        <dbReference type="ARBA" id="ARBA00004990"/>
    </source>
</evidence>
<dbReference type="KEGG" id="aue:C5O00_06380"/>
<dbReference type="GO" id="GO:0015940">
    <property type="term" value="P:pantothenate biosynthetic process"/>
    <property type="evidence" value="ECO:0007669"/>
    <property type="project" value="UniProtKB-UniRule"/>
</dbReference>
<feature type="active site" description="Proton donor" evidence="8">
    <location>
        <position position="37"/>
    </location>
</feature>
<organism evidence="9 10">
    <name type="scientific">Pukyongia salina</name>
    <dbReference type="NCBI Taxonomy" id="2094025"/>
    <lineage>
        <taxon>Bacteria</taxon>
        <taxon>Pseudomonadati</taxon>
        <taxon>Bacteroidota</taxon>
        <taxon>Flavobacteriia</taxon>
        <taxon>Flavobacteriales</taxon>
        <taxon>Flavobacteriaceae</taxon>
        <taxon>Pukyongia</taxon>
    </lineage>
</organism>
<dbReference type="Pfam" id="PF02569">
    <property type="entry name" value="Pantoate_ligase"/>
    <property type="match status" value="1"/>
</dbReference>
<keyword evidence="3 8" id="KW-0436">Ligase</keyword>
<evidence type="ECO:0000256" key="7">
    <source>
        <dbReference type="ARBA" id="ARBA00048258"/>
    </source>
</evidence>
<keyword evidence="4 8" id="KW-0566">Pantothenate biosynthesis</keyword>
<keyword evidence="10" id="KW-1185">Reference proteome</keyword>
<feature type="binding site" evidence="8">
    <location>
        <begin position="186"/>
        <end position="189"/>
    </location>
    <ligand>
        <name>ATP</name>
        <dbReference type="ChEBI" id="CHEBI:30616"/>
    </ligand>
</feature>
<keyword evidence="5 8" id="KW-0547">Nucleotide-binding</keyword>
<dbReference type="EC" id="6.3.2.1" evidence="8"/>
<dbReference type="GO" id="GO:0005829">
    <property type="term" value="C:cytosol"/>
    <property type="evidence" value="ECO:0007669"/>
    <property type="project" value="TreeGrafter"/>
</dbReference>
<proteinExistence type="inferred from homology"/>
<comment type="catalytic activity">
    <reaction evidence="7 8">
        <text>(R)-pantoate + beta-alanine + ATP = (R)-pantothenate + AMP + diphosphate + H(+)</text>
        <dbReference type="Rhea" id="RHEA:10912"/>
        <dbReference type="ChEBI" id="CHEBI:15378"/>
        <dbReference type="ChEBI" id="CHEBI:15980"/>
        <dbReference type="ChEBI" id="CHEBI:29032"/>
        <dbReference type="ChEBI" id="CHEBI:30616"/>
        <dbReference type="ChEBI" id="CHEBI:33019"/>
        <dbReference type="ChEBI" id="CHEBI:57966"/>
        <dbReference type="ChEBI" id="CHEBI:456215"/>
        <dbReference type="EC" id="6.3.2.1"/>
    </reaction>
</comment>
<dbReference type="OrthoDB" id="9773087at2"/>
<dbReference type="HAMAP" id="MF_00158">
    <property type="entry name" value="PanC"/>
    <property type="match status" value="1"/>
</dbReference>
<dbReference type="SUPFAM" id="SSF52374">
    <property type="entry name" value="Nucleotidylyl transferase"/>
    <property type="match status" value="1"/>
</dbReference>
<feature type="binding site" evidence="8">
    <location>
        <position position="61"/>
    </location>
    <ligand>
        <name>(R)-pantoate</name>
        <dbReference type="ChEBI" id="CHEBI:15980"/>
    </ligand>
</feature>
<evidence type="ECO:0000256" key="5">
    <source>
        <dbReference type="ARBA" id="ARBA00022741"/>
    </source>
</evidence>
<dbReference type="PANTHER" id="PTHR21299:SF1">
    <property type="entry name" value="PANTOATE--BETA-ALANINE LIGASE"/>
    <property type="match status" value="1"/>
</dbReference>
<evidence type="ECO:0000256" key="3">
    <source>
        <dbReference type="ARBA" id="ARBA00022598"/>
    </source>
</evidence>
<evidence type="ECO:0000256" key="2">
    <source>
        <dbReference type="ARBA" id="ARBA00009256"/>
    </source>
</evidence>
<evidence type="ECO:0000313" key="10">
    <source>
        <dbReference type="Proteomes" id="UP000238442"/>
    </source>
</evidence>